<evidence type="ECO:0000256" key="1">
    <source>
        <dbReference type="ARBA" id="ARBA00023239"/>
    </source>
</evidence>
<dbReference type="EMBL" id="CP014544">
    <property type="protein sequence ID" value="AMO70234.1"/>
    <property type="molecule type" value="Genomic_DNA"/>
</dbReference>
<evidence type="ECO:0000259" key="5">
    <source>
        <dbReference type="Pfam" id="PF03330"/>
    </source>
</evidence>
<name>A0A127MAG2_9GAMM</name>
<dbReference type="InterPro" id="IPR012997">
    <property type="entry name" value="RplA"/>
</dbReference>
<dbReference type="InterPro" id="IPR036908">
    <property type="entry name" value="RlpA-like_sf"/>
</dbReference>
<evidence type="ECO:0000256" key="4">
    <source>
        <dbReference type="RuleBase" id="RU003495"/>
    </source>
</evidence>
<organism evidence="6 7">
    <name type="scientific">Zhongshania aliphaticivorans</name>
    <dbReference type="NCBI Taxonomy" id="1470434"/>
    <lineage>
        <taxon>Bacteria</taxon>
        <taxon>Pseudomonadati</taxon>
        <taxon>Pseudomonadota</taxon>
        <taxon>Gammaproteobacteria</taxon>
        <taxon>Cellvibrionales</taxon>
        <taxon>Spongiibacteraceae</taxon>
        <taxon>Zhongshania</taxon>
    </lineage>
</organism>
<dbReference type="HAMAP" id="MF_02071">
    <property type="entry name" value="RlpA"/>
    <property type="match status" value="1"/>
</dbReference>
<comment type="function">
    <text evidence="3">Lytic transglycosylase with a strong preference for naked glycan strands that lack stem peptides.</text>
</comment>
<dbReference type="CDD" id="cd22268">
    <property type="entry name" value="DPBB_RlpA-like"/>
    <property type="match status" value="1"/>
</dbReference>
<dbReference type="SUPFAM" id="SSF50685">
    <property type="entry name" value="Barwin-like endoglucanases"/>
    <property type="match status" value="1"/>
</dbReference>
<dbReference type="Gene3D" id="2.40.40.10">
    <property type="entry name" value="RlpA-like domain"/>
    <property type="match status" value="1"/>
</dbReference>
<dbReference type="GO" id="GO:0008932">
    <property type="term" value="F:lytic endotransglycosylase activity"/>
    <property type="evidence" value="ECO:0007669"/>
    <property type="project" value="UniProtKB-UniRule"/>
</dbReference>
<sequence>MFILLLALTGCSSLPQEEGKVEEEVVLVVEEAPAIFESGLASFYGDRHHNQKTASGERYRHELKTAAHRTLPLGSYVKVTNQKTGQSVVVKINDRGPFVRGRIIDLSKSAFAEIGNTASGLLHVDVQVID</sequence>
<dbReference type="GO" id="GO:0071555">
    <property type="term" value="P:cell wall organization"/>
    <property type="evidence" value="ECO:0007669"/>
    <property type="project" value="UniProtKB-KW"/>
</dbReference>
<reference evidence="6 7" key="1">
    <citation type="submission" date="2015-12" db="EMBL/GenBank/DDBJ databases">
        <authorList>
            <person name="Shamseldin A."/>
            <person name="Moawad H."/>
            <person name="Abd El-Rahim W.M."/>
            <person name="Sadowsky M.J."/>
        </authorList>
    </citation>
    <scope>NUCLEOTIDE SEQUENCE [LARGE SCALE GENOMIC DNA]</scope>
    <source>
        <strain evidence="6 7">SM2</strain>
    </source>
</reference>
<evidence type="ECO:0000256" key="2">
    <source>
        <dbReference type="ARBA" id="ARBA00023316"/>
    </source>
</evidence>
<dbReference type="PANTHER" id="PTHR34183">
    <property type="entry name" value="ENDOLYTIC PEPTIDOGLYCAN TRANSGLYCOSYLASE RLPA"/>
    <property type="match status" value="1"/>
</dbReference>
<dbReference type="InterPro" id="IPR009009">
    <property type="entry name" value="RlpA-like_DPBB"/>
</dbReference>
<dbReference type="Proteomes" id="UP000074119">
    <property type="component" value="Chromosome"/>
</dbReference>
<dbReference type="EC" id="4.2.2.-" evidence="3"/>
<dbReference type="Pfam" id="PF03330">
    <property type="entry name" value="DPBB_1"/>
    <property type="match status" value="1"/>
</dbReference>
<dbReference type="InterPro" id="IPR034718">
    <property type="entry name" value="RlpA"/>
</dbReference>
<dbReference type="AlphaFoldDB" id="A0A127MAG2"/>
<comment type="similarity">
    <text evidence="3 4">Belongs to the RlpA family.</text>
</comment>
<keyword evidence="1 3" id="KW-0456">Lyase</keyword>
<dbReference type="NCBIfam" id="TIGR00413">
    <property type="entry name" value="rlpA"/>
    <property type="match status" value="1"/>
</dbReference>
<dbReference type="PANTHER" id="PTHR34183:SF8">
    <property type="entry name" value="ENDOLYTIC PEPTIDOGLYCAN TRANSGLYCOSYLASE RLPA-RELATED"/>
    <property type="match status" value="1"/>
</dbReference>
<feature type="domain" description="RlpA-like protein double-psi beta-barrel" evidence="5">
    <location>
        <begin position="38"/>
        <end position="125"/>
    </location>
</feature>
<protein>
    <recommendedName>
        <fullName evidence="3">Endolytic peptidoglycan transglycosylase RlpA</fullName>
        <ecNumber evidence="3">4.2.2.-</ecNumber>
    </recommendedName>
</protein>
<dbReference type="GO" id="GO:0000270">
    <property type="term" value="P:peptidoglycan metabolic process"/>
    <property type="evidence" value="ECO:0007669"/>
    <property type="project" value="UniProtKB-UniRule"/>
</dbReference>
<accession>A0A127MAG2</accession>
<evidence type="ECO:0000313" key="7">
    <source>
        <dbReference type="Proteomes" id="UP000074119"/>
    </source>
</evidence>
<keyword evidence="2 3" id="KW-0961">Cell wall biogenesis/degradation</keyword>
<evidence type="ECO:0000256" key="3">
    <source>
        <dbReference type="HAMAP-Rule" id="MF_02071"/>
    </source>
</evidence>
<proteinExistence type="inferred from homology"/>
<dbReference type="STRING" id="1470434.AZF00_00655"/>
<evidence type="ECO:0000313" key="6">
    <source>
        <dbReference type="EMBL" id="AMO70234.1"/>
    </source>
</evidence>
<gene>
    <name evidence="3" type="primary">rlpA</name>
    <name evidence="6" type="ORF">AZF00_00655</name>
</gene>
<dbReference type="KEGG" id="zal:AZF00_00655"/>